<reference evidence="2" key="1">
    <citation type="journal article" date="2022" name="IScience">
        <title>Evolution of zygomycete secretomes and the origins of terrestrial fungal ecologies.</title>
        <authorList>
            <person name="Chang Y."/>
            <person name="Wang Y."/>
            <person name="Mondo S."/>
            <person name="Ahrendt S."/>
            <person name="Andreopoulos W."/>
            <person name="Barry K."/>
            <person name="Beard J."/>
            <person name="Benny G.L."/>
            <person name="Blankenship S."/>
            <person name="Bonito G."/>
            <person name="Cuomo C."/>
            <person name="Desiro A."/>
            <person name="Gervers K.A."/>
            <person name="Hundley H."/>
            <person name="Kuo A."/>
            <person name="LaButti K."/>
            <person name="Lang B.F."/>
            <person name="Lipzen A."/>
            <person name="O'Donnell K."/>
            <person name="Pangilinan J."/>
            <person name="Reynolds N."/>
            <person name="Sandor L."/>
            <person name="Smith M.E."/>
            <person name="Tsang A."/>
            <person name="Grigoriev I.V."/>
            <person name="Stajich J.E."/>
            <person name="Spatafora J.W."/>
        </authorList>
    </citation>
    <scope>NUCLEOTIDE SEQUENCE</scope>
    <source>
        <strain evidence="2">RSA 2281</strain>
    </source>
</reference>
<keyword evidence="3" id="KW-1185">Reference proteome</keyword>
<gene>
    <name evidence="2" type="ORF">BDA99DRAFT_526856</name>
</gene>
<evidence type="ECO:0000313" key="2">
    <source>
        <dbReference type="EMBL" id="KAI9246754.1"/>
    </source>
</evidence>
<feature type="region of interest" description="Disordered" evidence="1">
    <location>
        <begin position="141"/>
        <end position="208"/>
    </location>
</feature>
<dbReference type="AlphaFoldDB" id="A0AAD5JYM0"/>
<feature type="compositionally biased region" description="Basic residues" evidence="1">
    <location>
        <begin position="153"/>
        <end position="164"/>
    </location>
</feature>
<dbReference type="Proteomes" id="UP001209540">
    <property type="component" value="Unassembled WGS sequence"/>
</dbReference>
<feature type="compositionally biased region" description="Low complexity" evidence="1">
    <location>
        <begin position="513"/>
        <end position="529"/>
    </location>
</feature>
<feature type="compositionally biased region" description="Pro residues" evidence="1">
    <location>
        <begin position="36"/>
        <end position="45"/>
    </location>
</feature>
<feature type="compositionally biased region" description="Polar residues" evidence="1">
    <location>
        <begin position="530"/>
        <end position="540"/>
    </location>
</feature>
<feature type="compositionally biased region" description="Low complexity" evidence="1">
    <location>
        <begin position="141"/>
        <end position="152"/>
    </location>
</feature>
<name>A0AAD5JYM0_9FUNG</name>
<feature type="region of interest" description="Disordered" evidence="1">
    <location>
        <begin position="361"/>
        <end position="436"/>
    </location>
</feature>
<feature type="compositionally biased region" description="Basic residues" evidence="1">
    <location>
        <begin position="723"/>
        <end position="733"/>
    </location>
</feature>
<feature type="compositionally biased region" description="Polar residues" evidence="1">
    <location>
        <begin position="251"/>
        <end position="267"/>
    </location>
</feature>
<feature type="compositionally biased region" description="Low complexity" evidence="1">
    <location>
        <begin position="558"/>
        <end position="569"/>
    </location>
</feature>
<evidence type="ECO:0000313" key="3">
    <source>
        <dbReference type="Proteomes" id="UP001209540"/>
    </source>
</evidence>
<feature type="compositionally biased region" description="Basic residues" evidence="1">
    <location>
        <begin position="570"/>
        <end position="581"/>
    </location>
</feature>
<feature type="region of interest" description="Disordered" evidence="1">
    <location>
        <begin position="485"/>
        <end position="610"/>
    </location>
</feature>
<dbReference type="EMBL" id="JAIXMP010000045">
    <property type="protein sequence ID" value="KAI9246754.1"/>
    <property type="molecule type" value="Genomic_DNA"/>
</dbReference>
<comment type="caution">
    <text evidence="2">The sequence shown here is derived from an EMBL/GenBank/DDBJ whole genome shotgun (WGS) entry which is preliminary data.</text>
</comment>
<feature type="region of interest" description="Disordered" evidence="1">
    <location>
        <begin position="658"/>
        <end position="733"/>
    </location>
</feature>
<feature type="region of interest" description="Disordered" evidence="1">
    <location>
        <begin position="1"/>
        <end position="74"/>
    </location>
</feature>
<feature type="compositionally biased region" description="Polar residues" evidence="1">
    <location>
        <begin position="169"/>
        <end position="195"/>
    </location>
</feature>
<proteinExistence type="predicted"/>
<accession>A0AAD5JYM0</accession>
<feature type="compositionally biased region" description="Low complexity" evidence="1">
    <location>
        <begin position="94"/>
        <end position="120"/>
    </location>
</feature>
<sequence length="733" mass="80019">MLTASEEAIEDKDTIPNIDSLIARMKTQKLSDDNQIPPPPPPPLPTSSTISNTTINNAAATSSSCSSSSSSSSSFDFNFDNKSGYAADGMLQIPPDTSAATTSSPTVVRATPTTTTTSMPTITNENRMAAIPLNDFHFSFTSSSSPSSIRSRSYSRRHNNRSGLRRSSDNPVLYSSNNSALPHPLSQATYPTSTSRGGGHDDDDDDDYESDIDIIEAQILRASSPSKQTHLLNRKILPLPKPRWSRKAGAQKQQQSLTESIKQQPTESMSTHPSTQQPSSSTLVSYMWPFSPPILESSVSSSSSVSQPQQSYPPAFIPFEEIKNYTHSNFGLTDLKNILLEHEIHNVGDPVDASYRDNTKKIKRCGDGDDNEGTTTNNNDSEERKGGLRRKDRRWKNNGADDRKGKSAPSPLSSPAVQGTSSLSTQPPSSSFSTQFPATSFNFTMDSQTKEKLKQLPKLDNVSPASTSSLGLSNVLRRTLSQKVDRMESITSTRLAIKSPTSQPPPLPTKLSPNVTHNNNNNTKNTVPPSLSTRPSNSTSGKKKSKESQTPHHGYSDKPTTTTTKSKSSSSKRGKKSQRKKKTDEDHVSTGNNHSNNNNKLHSNKSSDVAVVRSTDPDEWICVFCQYEIFCNGLETARRKGGYYRRRRERQRRLREMEARRAGECISGPASDVDDGIDEVPPPPPALSQQQQSQSQHYVVPPPAPPGIGGSVGTGPPPGLVDHRRRGRESRAA</sequence>
<feature type="compositionally biased region" description="Low complexity" evidence="1">
    <location>
        <begin position="418"/>
        <end position="436"/>
    </location>
</feature>
<organism evidence="2 3">
    <name type="scientific">Phascolomyces articulosus</name>
    <dbReference type="NCBI Taxonomy" id="60185"/>
    <lineage>
        <taxon>Eukaryota</taxon>
        <taxon>Fungi</taxon>
        <taxon>Fungi incertae sedis</taxon>
        <taxon>Mucoromycota</taxon>
        <taxon>Mucoromycotina</taxon>
        <taxon>Mucoromycetes</taxon>
        <taxon>Mucorales</taxon>
        <taxon>Lichtheimiaceae</taxon>
        <taxon>Phascolomyces</taxon>
    </lineage>
</organism>
<feature type="compositionally biased region" description="Low complexity" evidence="1">
    <location>
        <begin position="46"/>
        <end position="74"/>
    </location>
</feature>
<feature type="compositionally biased region" description="Low complexity" evidence="1">
    <location>
        <begin position="592"/>
        <end position="607"/>
    </location>
</feature>
<feature type="region of interest" description="Disordered" evidence="1">
    <location>
        <begin position="238"/>
        <end position="282"/>
    </location>
</feature>
<protein>
    <submittedName>
        <fullName evidence="2">Uncharacterized protein</fullName>
    </submittedName>
</protein>
<feature type="compositionally biased region" description="Basic residues" evidence="1">
    <location>
        <begin position="387"/>
        <end position="396"/>
    </location>
</feature>
<feature type="compositionally biased region" description="Low complexity" evidence="1">
    <location>
        <begin position="687"/>
        <end position="699"/>
    </location>
</feature>
<feature type="compositionally biased region" description="Low complexity" evidence="1">
    <location>
        <begin position="268"/>
        <end position="282"/>
    </location>
</feature>
<reference evidence="2" key="2">
    <citation type="submission" date="2023-02" db="EMBL/GenBank/DDBJ databases">
        <authorList>
            <consortium name="DOE Joint Genome Institute"/>
            <person name="Mondo S.J."/>
            <person name="Chang Y."/>
            <person name="Wang Y."/>
            <person name="Ahrendt S."/>
            <person name="Andreopoulos W."/>
            <person name="Barry K."/>
            <person name="Beard J."/>
            <person name="Benny G.L."/>
            <person name="Blankenship S."/>
            <person name="Bonito G."/>
            <person name="Cuomo C."/>
            <person name="Desiro A."/>
            <person name="Gervers K.A."/>
            <person name="Hundley H."/>
            <person name="Kuo A."/>
            <person name="LaButti K."/>
            <person name="Lang B.F."/>
            <person name="Lipzen A."/>
            <person name="O'Donnell K."/>
            <person name="Pangilinan J."/>
            <person name="Reynolds N."/>
            <person name="Sandor L."/>
            <person name="Smith M.W."/>
            <person name="Tsang A."/>
            <person name="Grigoriev I.V."/>
            <person name="Stajich J.E."/>
            <person name="Spatafora J.W."/>
        </authorList>
    </citation>
    <scope>NUCLEOTIDE SEQUENCE</scope>
    <source>
        <strain evidence="2">RSA 2281</strain>
    </source>
</reference>
<feature type="region of interest" description="Disordered" evidence="1">
    <location>
        <begin position="88"/>
        <end position="120"/>
    </location>
</feature>
<evidence type="ECO:0000256" key="1">
    <source>
        <dbReference type="SAM" id="MobiDB-lite"/>
    </source>
</evidence>
<feature type="compositionally biased region" description="Basic and acidic residues" evidence="1">
    <location>
        <begin position="546"/>
        <end position="556"/>
    </location>
</feature>